<proteinExistence type="predicted"/>
<accession>A0ABX2FZZ4</accession>
<reference evidence="1 2" key="1">
    <citation type="submission" date="2020-05" db="EMBL/GenBank/DDBJ databases">
        <title>Genomic Encyclopedia of Type Strains, Phase IV (KMG-V): Genome sequencing to study the core and pangenomes of soil and plant-associated prokaryotes.</title>
        <authorList>
            <person name="Whitman W."/>
        </authorList>
    </citation>
    <scope>NUCLEOTIDE SEQUENCE [LARGE SCALE GENOMIC DNA]</scope>
    <source>
        <strain evidence="1 2">C29</strain>
    </source>
</reference>
<evidence type="ECO:0000313" key="2">
    <source>
        <dbReference type="Proteomes" id="UP001516061"/>
    </source>
</evidence>
<keyword evidence="2" id="KW-1185">Reference proteome</keyword>
<gene>
    <name evidence="1" type="ORF">HNQ01_000483</name>
</gene>
<dbReference type="EMBL" id="JABSNM010000002">
    <property type="protein sequence ID" value="NRT54773.1"/>
    <property type="molecule type" value="Genomic_DNA"/>
</dbReference>
<dbReference type="Proteomes" id="UP001516061">
    <property type="component" value="Unassembled WGS sequence"/>
</dbReference>
<name>A0ABX2FZZ4_9BURK</name>
<sequence length="87" mass="9899">MNTPQKPIRSIRRPARLELNNAGAWRILMTIDATDPQQVADVKRVAAEMGQVYADLGGRMVWRLYAPIDQKVQAYWEPGSGWRDVTC</sequence>
<organism evidence="1 2">
    <name type="scientific">Sphaerotilus uruguayifluvii</name>
    <dbReference type="NCBI Taxonomy" id="2735897"/>
    <lineage>
        <taxon>Bacteria</taxon>
        <taxon>Pseudomonadati</taxon>
        <taxon>Pseudomonadota</taxon>
        <taxon>Betaproteobacteria</taxon>
        <taxon>Burkholderiales</taxon>
        <taxon>Sphaerotilaceae</taxon>
        <taxon>Sphaerotilus</taxon>
    </lineage>
</organism>
<dbReference type="RefSeq" id="WP_173803739.1">
    <property type="nucleotide sequence ID" value="NZ_JABSNM010000002.1"/>
</dbReference>
<comment type="caution">
    <text evidence="1">The sequence shown here is derived from an EMBL/GenBank/DDBJ whole genome shotgun (WGS) entry which is preliminary data.</text>
</comment>
<evidence type="ECO:0000313" key="1">
    <source>
        <dbReference type="EMBL" id="NRT54773.1"/>
    </source>
</evidence>
<protein>
    <submittedName>
        <fullName evidence="1">Uncharacterized protein</fullName>
    </submittedName>
</protein>